<proteinExistence type="predicted"/>
<dbReference type="InterPro" id="IPR009057">
    <property type="entry name" value="Homeodomain-like_sf"/>
</dbReference>
<reference evidence="8 9" key="1">
    <citation type="journal article" date="2013" name="BMC Genomics">
        <title>The miniature genome of a carnivorous plant Genlisea aurea contains a low number of genes and short non-coding sequences.</title>
        <authorList>
            <person name="Leushkin E.V."/>
            <person name="Sutormin R.A."/>
            <person name="Nabieva E.R."/>
            <person name="Penin A.A."/>
            <person name="Kondrashov A.S."/>
            <person name="Logacheva M.D."/>
        </authorList>
    </citation>
    <scope>NUCLEOTIDE SEQUENCE [LARGE SCALE GENOMIC DNA]</scope>
</reference>
<dbReference type="InterPro" id="IPR008422">
    <property type="entry name" value="KN_HD"/>
</dbReference>
<evidence type="ECO:0000256" key="1">
    <source>
        <dbReference type="ARBA" id="ARBA00004123"/>
    </source>
</evidence>
<evidence type="ECO:0000256" key="5">
    <source>
        <dbReference type="PROSITE-ProRule" id="PRU00108"/>
    </source>
</evidence>
<gene>
    <name evidence="8" type="ORF">M569_07928</name>
</gene>
<comment type="caution">
    <text evidence="8">The sequence shown here is derived from an EMBL/GenBank/DDBJ whole genome shotgun (WGS) entry which is preliminary data.</text>
</comment>
<feature type="non-terminal residue" evidence="8">
    <location>
        <position position="1"/>
    </location>
</feature>
<evidence type="ECO:0000313" key="8">
    <source>
        <dbReference type="EMBL" id="EPS66848.1"/>
    </source>
</evidence>
<evidence type="ECO:0000259" key="7">
    <source>
        <dbReference type="PROSITE" id="PS50071"/>
    </source>
</evidence>
<organism evidence="8 9">
    <name type="scientific">Genlisea aurea</name>
    <dbReference type="NCBI Taxonomy" id="192259"/>
    <lineage>
        <taxon>Eukaryota</taxon>
        <taxon>Viridiplantae</taxon>
        <taxon>Streptophyta</taxon>
        <taxon>Embryophyta</taxon>
        <taxon>Tracheophyta</taxon>
        <taxon>Spermatophyta</taxon>
        <taxon>Magnoliopsida</taxon>
        <taxon>eudicotyledons</taxon>
        <taxon>Gunneridae</taxon>
        <taxon>Pentapetalae</taxon>
        <taxon>asterids</taxon>
        <taxon>lamiids</taxon>
        <taxon>Lamiales</taxon>
        <taxon>Lentibulariaceae</taxon>
        <taxon>Genlisea</taxon>
    </lineage>
</organism>
<dbReference type="GO" id="GO:0006355">
    <property type="term" value="P:regulation of DNA-templated transcription"/>
    <property type="evidence" value="ECO:0007669"/>
    <property type="project" value="InterPro"/>
</dbReference>
<dbReference type="GO" id="GO:0005634">
    <property type="term" value="C:nucleus"/>
    <property type="evidence" value="ECO:0007669"/>
    <property type="project" value="UniProtKB-SubCell"/>
</dbReference>
<dbReference type="SUPFAM" id="SSF46689">
    <property type="entry name" value="Homeodomain-like"/>
    <property type="match status" value="1"/>
</dbReference>
<protein>
    <recommendedName>
        <fullName evidence="7">Homeobox domain-containing protein</fullName>
    </recommendedName>
</protein>
<keyword evidence="3 5" id="KW-0371">Homeobox</keyword>
<accession>S8DUN5</accession>
<sequence>YPSDADKHLLARQTGLSKNQVSNWFINARVRLWKPMIEEMYQQESKVEGIDEQTPPEQQHRDGTGGGLMQTPMNVSPPPSSANVSDTSNNRLSGAVSGASSHSFPGNMYDSSTNQRAVDIESTVIRFGASGGDVSLTLGLRHAGNLAPEKSHF</sequence>
<dbReference type="AlphaFoldDB" id="S8DUN5"/>
<dbReference type="CDD" id="cd00086">
    <property type="entry name" value="homeodomain"/>
    <property type="match status" value="1"/>
</dbReference>
<dbReference type="EMBL" id="AUSU01003441">
    <property type="protein sequence ID" value="EPS66848.1"/>
    <property type="molecule type" value="Genomic_DNA"/>
</dbReference>
<keyword evidence="2 5" id="KW-0238">DNA-binding</keyword>
<dbReference type="GO" id="GO:0003677">
    <property type="term" value="F:DNA binding"/>
    <property type="evidence" value="ECO:0007669"/>
    <property type="project" value="UniProtKB-UniRule"/>
</dbReference>
<evidence type="ECO:0000256" key="4">
    <source>
        <dbReference type="ARBA" id="ARBA00023242"/>
    </source>
</evidence>
<evidence type="ECO:0000256" key="6">
    <source>
        <dbReference type="SAM" id="MobiDB-lite"/>
    </source>
</evidence>
<dbReference type="PROSITE" id="PS50071">
    <property type="entry name" value="HOMEOBOX_2"/>
    <property type="match status" value="1"/>
</dbReference>
<evidence type="ECO:0000256" key="3">
    <source>
        <dbReference type="ARBA" id="ARBA00023155"/>
    </source>
</evidence>
<dbReference type="Gene3D" id="1.10.10.60">
    <property type="entry name" value="Homeodomain-like"/>
    <property type="match status" value="1"/>
</dbReference>
<dbReference type="InterPro" id="IPR001356">
    <property type="entry name" value="HD"/>
</dbReference>
<name>S8DUN5_9LAMI</name>
<feature type="non-terminal residue" evidence="8">
    <location>
        <position position="153"/>
    </location>
</feature>
<feature type="compositionally biased region" description="Polar residues" evidence="6">
    <location>
        <begin position="82"/>
        <end position="106"/>
    </location>
</feature>
<evidence type="ECO:0000313" key="9">
    <source>
        <dbReference type="Proteomes" id="UP000015453"/>
    </source>
</evidence>
<feature type="domain" description="Homeobox" evidence="7">
    <location>
        <begin position="1"/>
        <end position="35"/>
    </location>
</feature>
<dbReference type="PANTHER" id="PTHR11850">
    <property type="entry name" value="HOMEOBOX PROTEIN TRANSCRIPTION FACTORS"/>
    <property type="match status" value="1"/>
</dbReference>
<dbReference type="Pfam" id="PF05920">
    <property type="entry name" value="Homeobox_KN"/>
    <property type="match status" value="1"/>
</dbReference>
<evidence type="ECO:0000256" key="2">
    <source>
        <dbReference type="ARBA" id="ARBA00023125"/>
    </source>
</evidence>
<dbReference type="InterPro" id="IPR050224">
    <property type="entry name" value="TALE_homeobox"/>
</dbReference>
<keyword evidence="9" id="KW-1185">Reference proteome</keyword>
<keyword evidence="4 5" id="KW-0539">Nucleus</keyword>
<dbReference type="Proteomes" id="UP000015453">
    <property type="component" value="Unassembled WGS sequence"/>
</dbReference>
<feature type="DNA-binding region" description="Homeobox" evidence="5">
    <location>
        <begin position="3"/>
        <end position="36"/>
    </location>
</feature>
<feature type="region of interest" description="Disordered" evidence="6">
    <location>
        <begin position="45"/>
        <end position="106"/>
    </location>
</feature>
<dbReference type="OrthoDB" id="10056939at2759"/>
<comment type="subcellular location">
    <subcellularLocation>
        <location evidence="1 5">Nucleus</location>
    </subcellularLocation>
</comment>